<protein>
    <submittedName>
        <fullName evidence="2">NgoFVII family restriction endonuclease</fullName>
    </submittedName>
</protein>
<dbReference type="Pfam" id="PF09565">
    <property type="entry name" value="RE_NgoFVII"/>
    <property type="match status" value="1"/>
</dbReference>
<feature type="domain" description="Restriction endonuclease type II NgoFVII N-terminal" evidence="1">
    <location>
        <begin position="29"/>
        <end position="138"/>
    </location>
</feature>
<name>A0A6H0ZQU0_9HYPH</name>
<keyword evidence="2" id="KW-0255">Endonuclease</keyword>
<dbReference type="Proteomes" id="UP000500870">
    <property type="component" value="Chromosome 3"/>
</dbReference>
<dbReference type="InterPro" id="IPR019065">
    <property type="entry name" value="RE_NgoFVII_N"/>
</dbReference>
<gene>
    <name evidence="2" type="ORF">FOB41_18215</name>
</gene>
<dbReference type="CDD" id="cd09117">
    <property type="entry name" value="PLDc_Bfil_DEXD_like"/>
    <property type="match status" value="1"/>
</dbReference>
<evidence type="ECO:0000313" key="3">
    <source>
        <dbReference type="Proteomes" id="UP000500870"/>
    </source>
</evidence>
<dbReference type="Gene3D" id="3.30.870.10">
    <property type="entry name" value="Endonuclease Chain A"/>
    <property type="match status" value="1"/>
</dbReference>
<dbReference type="RefSeq" id="WP_136882913.1">
    <property type="nucleotide sequence ID" value="NZ_CP050899.1"/>
</dbReference>
<organism evidence="2 3">
    <name type="scientific">Agrobacterium pusense</name>
    <dbReference type="NCBI Taxonomy" id="648995"/>
    <lineage>
        <taxon>Bacteria</taxon>
        <taxon>Pseudomonadati</taxon>
        <taxon>Pseudomonadota</taxon>
        <taxon>Alphaproteobacteria</taxon>
        <taxon>Hyphomicrobiales</taxon>
        <taxon>Rhizobiaceae</taxon>
        <taxon>Rhizobium/Agrobacterium group</taxon>
        <taxon>Agrobacterium</taxon>
    </lineage>
</organism>
<sequence>MISDTIHVAYPDILNLGDHVDARDLVASLAQAAEKATAIDILGGYYSVDRTFEILKRVPRSHRSACKIRLAVGIDANSKITQHWTDMRSLDERLRKAGFKDVTLSIVSGRRHFHSKLFHFLRKTHHIWFVGSANPGSDRHELMVSFTGRHDALREYVDAVFAVAQPVLDQFPPRQYPSTLREFFLTGSLVHRTSQRSLFTFDAFRLETGDREKMMRSLTADVVPHARPKTQGFAFGLRSAVETSDFAEDEQDDIAKVQLRVHSIDTALGLWVPRYYVNQIRSQLHSSHEARKTDLQRFSDKLLIDGGVRAHAAFSEYVTSMERLLKSIGITPRPVEKREAAFERFITSRQRMMSTDEGIARLAQRLEVIDMPDIWYDANAVKTFEMSFFSDLADRLGSKQRIVRSLTNGLGLAEHSYLEPNELRQRLDRRLSRQSWRDNEWDVD</sequence>
<accession>A0A6H0ZQU0</accession>
<evidence type="ECO:0000313" key="2">
    <source>
        <dbReference type="EMBL" id="QIX23118.1"/>
    </source>
</evidence>
<evidence type="ECO:0000259" key="1">
    <source>
        <dbReference type="Pfam" id="PF09565"/>
    </source>
</evidence>
<keyword evidence="2" id="KW-0540">Nuclease</keyword>
<keyword evidence="2" id="KW-0378">Hydrolase</keyword>
<reference evidence="2 3" key="1">
    <citation type="submission" date="2020-04" db="EMBL/GenBank/DDBJ databases">
        <title>FDA dAtabase for Regulatory Grade micrObial Sequences (FDA-ARGOS): Supporting development and validation of Infectious Disease Dx tests.</title>
        <authorList>
            <person name="Sciortino C."/>
            <person name="Tallon L."/>
            <person name="Sadzewicz L."/>
            <person name="Vavikolanu K."/>
            <person name="Mehta A."/>
            <person name="Aluvathingal J."/>
            <person name="Nadendla S."/>
            <person name="Nandy P."/>
            <person name="Geyer C."/>
            <person name="Yan Y."/>
            <person name="Sichtig H."/>
        </authorList>
    </citation>
    <scope>NUCLEOTIDE SEQUENCE [LARGE SCALE GENOMIC DNA]</scope>
    <source>
        <strain evidence="2 3">FDAARGOS_633</strain>
    </source>
</reference>
<dbReference type="EMBL" id="CP050899">
    <property type="protein sequence ID" value="QIX23118.1"/>
    <property type="molecule type" value="Genomic_DNA"/>
</dbReference>
<dbReference type="GO" id="GO:0004519">
    <property type="term" value="F:endonuclease activity"/>
    <property type="evidence" value="ECO:0007669"/>
    <property type="project" value="UniProtKB-KW"/>
</dbReference>
<proteinExistence type="predicted"/>
<dbReference type="AlphaFoldDB" id="A0A6H0ZQU0"/>